<feature type="compositionally biased region" description="Polar residues" evidence="1">
    <location>
        <begin position="10"/>
        <end position="24"/>
    </location>
</feature>
<reference evidence="2 3" key="1">
    <citation type="journal article" date="2021" name="Elife">
        <title>Chloroplast acquisition without the gene transfer in kleptoplastic sea slugs, Plakobranchus ocellatus.</title>
        <authorList>
            <person name="Maeda T."/>
            <person name="Takahashi S."/>
            <person name="Yoshida T."/>
            <person name="Shimamura S."/>
            <person name="Takaki Y."/>
            <person name="Nagai Y."/>
            <person name="Toyoda A."/>
            <person name="Suzuki Y."/>
            <person name="Arimoto A."/>
            <person name="Ishii H."/>
            <person name="Satoh N."/>
            <person name="Nishiyama T."/>
            <person name="Hasebe M."/>
            <person name="Maruyama T."/>
            <person name="Minagawa J."/>
            <person name="Obokata J."/>
            <person name="Shigenobu S."/>
        </authorList>
    </citation>
    <scope>NUCLEOTIDE SEQUENCE [LARGE SCALE GENOMIC DNA]</scope>
</reference>
<keyword evidence="3" id="KW-1185">Reference proteome</keyword>
<feature type="region of interest" description="Disordered" evidence="1">
    <location>
        <begin position="48"/>
        <end position="85"/>
    </location>
</feature>
<organism evidence="2 3">
    <name type="scientific">Plakobranchus ocellatus</name>
    <dbReference type="NCBI Taxonomy" id="259542"/>
    <lineage>
        <taxon>Eukaryota</taxon>
        <taxon>Metazoa</taxon>
        <taxon>Spiralia</taxon>
        <taxon>Lophotrochozoa</taxon>
        <taxon>Mollusca</taxon>
        <taxon>Gastropoda</taxon>
        <taxon>Heterobranchia</taxon>
        <taxon>Euthyneura</taxon>
        <taxon>Panpulmonata</taxon>
        <taxon>Sacoglossa</taxon>
        <taxon>Placobranchoidea</taxon>
        <taxon>Plakobranchidae</taxon>
        <taxon>Plakobranchus</taxon>
    </lineage>
</organism>
<protein>
    <submittedName>
        <fullName evidence="2">Uncharacterized protein</fullName>
    </submittedName>
</protein>
<evidence type="ECO:0000256" key="1">
    <source>
        <dbReference type="SAM" id="MobiDB-lite"/>
    </source>
</evidence>
<sequence>MWDDPKKLESTNMLITTDPTTSQNDKNWFSKYPPFKFNLSIVVVVRKGEEEEEEEKEKEEVKKEDTGRGRQVTGSQSQVRKVNWF</sequence>
<comment type="caution">
    <text evidence="2">The sequence shown here is derived from an EMBL/GenBank/DDBJ whole genome shotgun (WGS) entry which is preliminary data.</text>
</comment>
<dbReference type="EMBL" id="BLXT01007261">
    <property type="protein sequence ID" value="GFO37551.1"/>
    <property type="molecule type" value="Genomic_DNA"/>
</dbReference>
<name>A0AAV4D0F7_9GAST</name>
<evidence type="ECO:0000313" key="3">
    <source>
        <dbReference type="Proteomes" id="UP000735302"/>
    </source>
</evidence>
<feature type="compositionally biased region" description="Polar residues" evidence="1">
    <location>
        <begin position="72"/>
        <end position="85"/>
    </location>
</feature>
<dbReference type="Proteomes" id="UP000735302">
    <property type="component" value="Unassembled WGS sequence"/>
</dbReference>
<evidence type="ECO:0000313" key="2">
    <source>
        <dbReference type="EMBL" id="GFO37551.1"/>
    </source>
</evidence>
<feature type="region of interest" description="Disordered" evidence="1">
    <location>
        <begin position="1"/>
        <end position="24"/>
    </location>
</feature>
<proteinExistence type="predicted"/>
<gene>
    <name evidence="2" type="ORF">PoB_006405600</name>
</gene>
<dbReference type="AlphaFoldDB" id="A0AAV4D0F7"/>
<accession>A0AAV4D0F7</accession>
<feature type="compositionally biased region" description="Basic and acidic residues" evidence="1">
    <location>
        <begin position="58"/>
        <end position="68"/>
    </location>
</feature>